<dbReference type="PANTHER" id="PTHR42932:SF2">
    <property type="entry name" value="DNA PROTECTION DURING STARVATION PROTEIN 1"/>
    <property type="match status" value="1"/>
</dbReference>
<name>A0ABV6PAE6_9MICC</name>
<accession>A0ABV6PAE6</accession>
<evidence type="ECO:0000313" key="5">
    <source>
        <dbReference type="EMBL" id="MFC0582089.1"/>
    </source>
</evidence>
<dbReference type="PROSITE" id="PS00818">
    <property type="entry name" value="DPS_1"/>
    <property type="match status" value="1"/>
</dbReference>
<protein>
    <submittedName>
        <fullName evidence="5">Dps family protein</fullName>
    </submittedName>
</protein>
<reference evidence="5 6" key="1">
    <citation type="submission" date="2024-09" db="EMBL/GenBank/DDBJ databases">
        <authorList>
            <person name="Sun Q."/>
            <person name="Mori K."/>
        </authorList>
    </citation>
    <scope>NUCLEOTIDE SEQUENCE [LARGE SCALE GENOMIC DNA]</scope>
    <source>
        <strain evidence="5 6">NCAIM B.02604</strain>
    </source>
</reference>
<proteinExistence type="inferred from homology"/>
<dbReference type="SUPFAM" id="SSF47240">
    <property type="entry name" value="Ferritin-like"/>
    <property type="match status" value="1"/>
</dbReference>
<sequence length="181" mass="19913">MSAKKETVTVPTPHGSAGTKRQNAESGFKAPARLRKSMQLVLVDMINLNLVGKQAHWNIVGPNFRDLHLNLDEVVDIARDATDVIAERMRAMHAVPDGRAAVVASQSAIDEFPEGEILTHDAIELVVKAIDTTVATIRDVHDAVDEDDPTSADILHEYIDKLEQQSWFIGAELRTPTESKN</sequence>
<dbReference type="EMBL" id="JBHLUB010000028">
    <property type="protein sequence ID" value="MFC0582089.1"/>
    <property type="molecule type" value="Genomic_DNA"/>
</dbReference>
<dbReference type="Gene3D" id="1.20.1260.10">
    <property type="match status" value="1"/>
</dbReference>
<dbReference type="InterPro" id="IPR012347">
    <property type="entry name" value="Ferritin-like"/>
</dbReference>
<dbReference type="CDD" id="cd01043">
    <property type="entry name" value="DPS"/>
    <property type="match status" value="1"/>
</dbReference>
<gene>
    <name evidence="5" type="ORF">ACFFFR_06790</name>
</gene>
<evidence type="ECO:0000259" key="4">
    <source>
        <dbReference type="Pfam" id="PF00210"/>
    </source>
</evidence>
<comment type="similarity">
    <text evidence="1 2">Belongs to the Dps family.</text>
</comment>
<evidence type="ECO:0000256" key="1">
    <source>
        <dbReference type="ARBA" id="ARBA00009497"/>
    </source>
</evidence>
<dbReference type="PRINTS" id="PR01346">
    <property type="entry name" value="HELNAPAPROT"/>
</dbReference>
<dbReference type="InterPro" id="IPR008331">
    <property type="entry name" value="Ferritin_DPS_dom"/>
</dbReference>
<evidence type="ECO:0000256" key="2">
    <source>
        <dbReference type="RuleBase" id="RU003875"/>
    </source>
</evidence>
<dbReference type="Proteomes" id="UP001589862">
    <property type="component" value="Unassembled WGS sequence"/>
</dbReference>
<evidence type="ECO:0000256" key="3">
    <source>
        <dbReference type="SAM" id="MobiDB-lite"/>
    </source>
</evidence>
<organism evidence="5 6">
    <name type="scientific">Micrococcoides hystricis</name>
    <dbReference type="NCBI Taxonomy" id="1572761"/>
    <lineage>
        <taxon>Bacteria</taxon>
        <taxon>Bacillati</taxon>
        <taxon>Actinomycetota</taxon>
        <taxon>Actinomycetes</taxon>
        <taxon>Micrococcales</taxon>
        <taxon>Micrococcaceae</taxon>
        <taxon>Micrococcoides</taxon>
    </lineage>
</organism>
<feature type="region of interest" description="Disordered" evidence="3">
    <location>
        <begin position="1"/>
        <end position="27"/>
    </location>
</feature>
<dbReference type="RefSeq" id="WP_377458989.1">
    <property type="nucleotide sequence ID" value="NZ_JBHLUB010000028.1"/>
</dbReference>
<evidence type="ECO:0000313" key="6">
    <source>
        <dbReference type="Proteomes" id="UP001589862"/>
    </source>
</evidence>
<dbReference type="InterPro" id="IPR002177">
    <property type="entry name" value="DPS_DNA-bd"/>
</dbReference>
<dbReference type="InterPro" id="IPR009078">
    <property type="entry name" value="Ferritin-like_SF"/>
</dbReference>
<dbReference type="InterPro" id="IPR023188">
    <property type="entry name" value="DPS_DNA-bd_CS"/>
</dbReference>
<feature type="domain" description="Ferritin/DPS" evidence="4">
    <location>
        <begin position="48"/>
        <end position="174"/>
    </location>
</feature>
<comment type="caution">
    <text evidence="5">The sequence shown here is derived from an EMBL/GenBank/DDBJ whole genome shotgun (WGS) entry which is preliminary data.</text>
</comment>
<dbReference type="Pfam" id="PF00210">
    <property type="entry name" value="Ferritin"/>
    <property type="match status" value="1"/>
</dbReference>
<keyword evidence="6" id="KW-1185">Reference proteome</keyword>
<dbReference type="PANTHER" id="PTHR42932">
    <property type="entry name" value="GENERAL STRESS PROTEIN 20U"/>
    <property type="match status" value="1"/>
</dbReference>